<evidence type="ECO:0000256" key="3">
    <source>
        <dbReference type="ARBA" id="ARBA00010288"/>
    </source>
</evidence>
<dbReference type="GO" id="GO:0006488">
    <property type="term" value="P:dolichol-linked oligosaccharide biosynthetic process"/>
    <property type="evidence" value="ECO:0007669"/>
    <property type="project" value="InterPro"/>
</dbReference>
<accession>A0A0C2WK66</accession>
<comment type="similarity">
    <text evidence="3 10">Belongs to the RFT1 family.</text>
</comment>
<evidence type="ECO:0000256" key="9">
    <source>
        <dbReference type="ARBA" id="ARBA00045912"/>
    </source>
</evidence>
<feature type="region of interest" description="Disordered" evidence="11">
    <location>
        <begin position="379"/>
        <end position="406"/>
    </location>
</feature>
<evidence type="ECO:0000256" key="6">
    <source>
        <dbReference type="ARBA" id="ARBA00022989"/>
    </source>
</evidence>
<feature type="transmembrane region" description="Helical" evidence="10">
    <location>
        <begin position="494"/>
        <end position="510"/>
    </location>
</feature>
<evidence type="ECO:0000256" key="10">
    <source>
        <dbReference type="RuleBase" id="RU365067"/>
    </source>
</evidence>
<feature type="transmembrane region" description="Helical" evidence="10">
    <location>
        <begin position="20"/>
        <end position="40"/>
    </location>
</feature>
<comment type="subcellular location">
    <subcellularLocation>
        <location evidence="1 10">Endoplasmic reticulum membrane</location>
        <topology evidence="1 10">Multi-pass membrane protein</topology>
    </subcellularLocation>
</comment>
<keyword evidence="4 10" id="KW-0812">Transmembrane</keyword>
<feature type="compositionally biased region" description="Basic and acidic residues" evidence="11">
    <location>
        <begin position="84"/>
        <end position="96"/>
    </location>
</feature>
<dbReference type="GO" id="GO:0005789">
    <property type="term" value="C:endoplasmic reticulum membrane"/>
    <property type="evidence" value="ECO:0007669"/>
    <property type="project" value="UniProtKB-SubCell"/>
</dbReference>
<dbReference type="HOGENOM" id="CLU_023360_3_1_1"/>
<feature type="transmembrane region" description="Helical" evidence="10">
    <location>
        <begin position="52"/>
        <end position="71"/>
    </location>
</feature>
<dbReference type="PANTHER" id="PTHR13117:SF5">
    <property type="entry name" value="PROTEIN RFT1 HOMOLOG"/>
    <property type="match status" value="1"/>
</dbReference>
<dbReference type="AlphaFoldDB" id="A0A0C2WK66"/>
<feature type="transmembrane region" description="Helical" evidence="10">
    <location>
        <begin position="179"/>
        <end position="196"/>
    </location>
</feature>
<dbReference type="OrthoDB" id="9979195at2759"/>
<feature type="compositionally biased region" description="Low complexity" evidence="11">
    <location>
        <begin position="121"/>
        <end position="133"/>
    </location>
</feature>
<feature type="compositionally biased region" description="Polar residues" evidence="11">
    <location>
        <begin position="379"/>
        <end position="388"/>
    </location>
</feature>
<keyword evidence="7 10" id="KW-0472">Membrane</keyword>
<gene>
    <name evidence="12" type="ORF">M408DRAFT_180306</name>
</gene>
<evidence type="ECO:0000256" key="4">
    <source>
        <dbReference type="ARBA" id="ARBA00022692"/>
    </source>
</evidence>
<dbReference type="GO" id="GO:0034203">
    <property type="term" value="P:glycolipid translocation"/>
    <property type="evidence" value="ECO:0007669"/>
    <property type="project" value="TreeGrafter"/>
</dbReference>
<dbReference type="InterPro" id="IPR007594">
    <property type="entry name" value="RFT1"/>
</dbReference>
<evidence type="ECO:0000313" key="13">
    <source>
        <dbReference type="Proteomes" id="UP000054097"/>
    </source>
</evidence>
<comment type="function">
    <text evidence="9 10">Intramembrane glycolipid transporter that operates in the biosynthetic pathway of dolichol-linked oligosaccharides, the glycan precursors employed in protein asparagine (N)-glycosylation. The sequential addition of sugars to dolichol pyrophosphate produces dolichol-linked oligosaccharides containing fourteen sugars, including two GlcNAcs, nine mannoses and three glucoses. Once assembled, the oligosaccharide is transferred from the lipid to nascent proteins by oligosaccharyltransferases. The assembly of dolichol-linked oligosaccharides begins on the cytosolic side of the endoplasmic reticulum membrane and finishes in its lumen. RFT1 could mediate the translocation of the cytosolically oriented intermediate DolPP-GlcNAc2Man5, produced by ALG11, into the ER lumen where dolichol-linked oligosaccharides assembly continues. However, the intramembrane lipid transporter activity could not be confirmed in vitro.</text>
</comment>
<feature type="region of interest" description="Disordered" evidence="11">
    <location>
        <begin position="84"/>
        <end position="138"/>
    </location>
</feature>
<protein>
    <recommendedName>
        <fullName evidence="8 10">Man(5)GlcNAc(2)-PP-dolichol translocation protein RFT1</fullName>
    </recommendedName>
</protein>
<organism evidence="12 13">
    <name type="scientific">Serendipita vermifera MAFF 305830</name>
    <dbReference type="NCBI Taxonomy" id="933852"/>
    <lineage>
        <taxon>Eukaryota</taxon>
        <taxon>Fungi</taxon>
        <taxon>Dikarya</taxon>
        <taxon>Basidiomycota</taxon>
        <taxon>Agaricomycotina</taxon>
        <taxon>Agaricomycetes</taxon>
        <taxon>Sebacinales</taxon>
        <taxon>Serendipitaceae</taxon>
        <taxon>Serendipita</taxon>
    </lineage>
</organism>
<feature type="transmembrane region" description="Helical" evidence="10">
    <location>
        <begin position="462"/>
        <end position="482"/>
    </location>
</feature>
<dbReference type="STRING" id="933852.A0A0C2WK66"/>
<feature type="transmembrane region" description="Helical" evidence="10">
    <location>
        <begin position="522"/>
        <end position="539"/>
    </location>
</feature>
<keyword evidence="13" id="KW-1185">Reference proteome</keyword>
<comment type="pathway">
    <text evidence="2">Protein modification; protein glycosylation.</text>
</comment>
<dbReference type="PANTHER" id="PTHR13117">
    <property type="entry name" value="ENDOPLASMIC RETICULUM MULTISPAN TRANSMEMBRANE PROTEIN-RELATED"/>
    <property type="match status" value="1"/>
</dbReference>
<evidence type="ECO:0000256" key="7">
    <source>
        <dbReference type="ARBA" id="ARBA00023136"/>
    </source>
</evidence>
<evidence type="ECO:0000256" key="5">
    <source>
        <dbReference type="ARBA" id="ARBA00022824"/>
    </source>
</evidence>
<evidence type="ECO:0000256" key="8">
    <source>
        <dbReference type="ARBA" id="ARBA00044793"/>
    </source>
</evidence>
<feature type="transmembrane region" description="Helical" evidence="10">
    <location>
        <begin position="254"/>
        <end position="276"/>
    </location>
</feature>
<reference evidence="13" key="2">
    <citation type="submission" date="2015-01" db="EMBL/GenBank/DDBJ databases">
        <title>Evolutionary Origins and Diversification of the Mycorrhizal Mutualists.</title>
        <authorList>
            <consortium name="DOE Joint Genome Institute"/>
            <consortium name="Mycorrhizal Genomics Consortium"/>
            <person name="Kohler A."/>
            <person name="Kuo A."/>
            <person name="Nagy L.G."/>
            <person name="Floudas D."/>
            <person name="Copeland A."/>
            <person name="Barry K.W."/>
            <person name="Cichocki N."/>
            <person name="Veneault-Fourrey C."/>
            <person name="LaButti K."/>
            <person name="Lindquist E.A."/>
            <person name="Lipzen A."/>
            <person name="Lundell T."/>
            <person name="Morin E."/>
            <person name="Murat C."/>
            <person name="Riley R."/>
            <person name="Ohm R."/>
            <person name="Sun H."/>
            <person name="Tunlid A."/>
            <person name="Henrissat B."/>
            <person name="Grigoriev I.V."/>
            <person name="Hibbett D.S."/>
            <person name="Martin F."/>
        </authorList>
    </citation>
    <scope>NUCLEOTIDE SEQUENCE [LARGE SCALE GENOMIC DNA]</scope>
    <source>
        <strain evidence="13">MAFF 305830</strain>
    </source>
</reference>
<keyword evidence="5 10" id="KW-0256">Endoplasmic reticulum</keyword>
<dbReference type="EMBL" id="KN824304">
    <property type="protein sequence ID" value="KIM26738.1"/>
    <property type="molecule type" value="Genomic_DNA"/>
</dbReference>
<evidence type="ECO:0000256" key="1">
    <source>
        <dbReference type="ARBA" id="ARBA00004477"/>
    </source>
</evidence>
<keyword evidence="6 10" id="KW-1133">Transmembrane helix</keyword>
<sequence>MSSKESESTIKKSTGASKFLAGASSLVLLQVLTRLVTFFLNQILVRLSTPQVFGTAAIQFELLLSTILFLSREGVRLALLRSSTDEKKEGDTHDQGTDVVAGASTSKPQPPTSTRKRKGNQTSTEKQSTSQSERTTRESALLTSNIATLPVMLGVPLSLGLSLFYMYTASAETSSQPHFHTSIIIYTLSALVQLAAEPMYIFAQQELNFAVRLRSEASGVISRAAVTVCVLVLAKRLGKVGEKAVGDGDEWGLLAFALGQLAYGIFVLGTYIWTYWSRSSEWRWLPKKVTTLEKGHLKQRVFDPTLLTLTISMTVQSLVKHLLTEGDKVAVSRTSKLADQGGYAVASNYGSLVARIIFQPVEEISRVYFSKTLSVCTTEEPKSSSNATSKEDKRVQPEKPLTSTQQNALRQASVTLNTLLLLQAHLLLILMTFLPPYLPTLLSHFLPKKYLVTSAPSILQAYAYYLPMMALNGLVEAFAFSVMSPADVKVQTRWLFATSIFFGVSVWILADRLGLGEVGLVYANIASLGLRAAWAMLFSNKWFKRMWSRGVEADEPNTTQPKSSISTSTPGLSFRETIPPLSVLIASAVSSQVVRYSQVWFNVGSQNLLQQSQDRNLLISQAKHVIIGGFFALLCLGECYRSQRSHIQTLISLVRSRSS</sequence>
<evidence type="ECO:0000313" key="12">
    <source>
        <dbReference type="EMBL" id="KIM26738.1"/>
    </source>
</evidence>
<dbReference type="Pfam" id="PF04506">
    <property type="entry name" value="Rft-1"/>
    <property type="match status" value="1"/>
</dbReference>
<keyword evidence="10" id="KW-0813">Transport</keyword>
<evidence type="ECO:0000256" key="11">
    <source>
        <dbReference type="SAM" id="MobiDB-lite"/>
    </source>
</evidence>
<reference evidence="12 13" key="1">
    <citation type="submission" date="2014-04" db="EMBL/GenBank/DDBJ databases">
        <authorList>
            <consortium name="DOE Joint Genome Institute"/>
            <person name="Kuo A."/>
            <person name="Zuccaro A."/>
            <person name="Kohler A."/>
            <person name="Nagy L.G."/>
            <person name="Floudas D."/>
            <person name="Copeland A."/>
            <person name="Barry K.W."/>
            <person name="Cichocki N."/>
            <person name="Veneault-Fourrey C."/>
            <person name="LaButti K."/>
            <person name="Lindquist E.A."/>
            <person name="Lipzen A."/>
            <person name="Lundell T."/>
            <person name="Morin E."/>
            <person name="Murat C."/>
            <person name="Sun H."/>
            <person name="Tunlid A."/>
            <person name="Henrissat B."/>
            <person name="Grigoriev I.V."/>
            <person name="Hibbett D.S."/>
            <person name="Martin F."/>
            <person name="Nordberg H.P."/>
            <person name="Cantor M.N."/>
            <person name="Hua S.X."/>
        </authorList>
    </citation>
    <scope>NUCLEOTIDE SEQUENCE [LARGE SCALE GENOMIC DNA]</scope>
    <source>
        <strain evidence="12 13">MAFF 305830</strain>
    </source>
</reference>
<evidence type="ECO:0000256" key="2">
    <source>
        <dbReference type="ARBA" id="ARBA00004922"/>
    </source>
</evidence>
<feature type="transmembrane region" description="Helical" evidence="10">
    <location>
        <begin position="217"/>
        <end position="234"/>
    </location>
</feature>
<name>A0A0C2WK66_SERVB</name>
<dbReference type="Proteomes" id="UP000054097">
    <property type="component" value="Unassembled WGS sequence"/>
</dbReference>
<proteinExistence type="inferred from homology"/>
<feature type="transmembrane region" description="Helical" evidence="10">
    <location>
        <begin position="146"/>
        <end position="167"/>
    </location>
</feature>
<feature type="transmembrane region" description="Helical" evidence="10">
    <location>
        <begin position="419"/>
        <end position="442"/>
    </location>
</feature>